<evidence type="ECO:0000313" key="2">
    <source>
        <dbReference type="Proteomes" id="UP000031774"/>
    </source>
</evidence>
<reference evidence="1 2" key="1">
    <citation type="submission" date="2014-12" db="EMBL/GenBank/DDBJ databases">
        <title>Complete genome sequence of Streptomyces vietnamensis strain GIMV4.0001, a genetic manipulable producer of the benzoisochromanequinone antibiotic granaticin.</title>
        <authorList>
            <person name="Deng M.R."/>
            <person name="Guo J."/>
            <person name="Ma L.Y."/>
            <person name="Feng G.D."/>
            <person name="Mo C.Y."/>
            <person name="Zhu H.H."/>
        </authorList>
    </citation>
    <scope>NUCLEOTIDE SEQUENCE [LARGE SCALE GENOMIC DNA]</scope>
    <source>
        <strain evidence="2">GIMV4.0001</strain>
    </source>
</reference>
<dbReference type="HOGENOM" id="CLU_105034_0_0_11"/>
<proteinExistence type="predicted"/>
<keyword evidence="2" id="KW-1185">Reference proteome</keyword>
<protein>
    <submittedName>
        <fullName evidence="1">Uncharacterized protein</fullName>
    </submittedName>
</protein>
<evidence type="ECO:0000313" key="1">
    <source>
        <dbReference type="EMBL" id="AJF65995.1"/>
    </source>
</evidence>
<accession>A0A0B5HVE5</accession>
<dbReference type="EMBL" id="CP010407">
    <property type="protein sequence ID" value="AJF65995.1"/>
    <property type="molecule type" value="Genomic_DNA"/>
</dbReference>
<dbReference type="STRING" id="362257.SVTN_17965"/>
<sequence>MVENTMTGGTMTDKEKAEFVLGVYFRTQAAIERYMGRENLPEWTEHVARINSDAMRHRLPDTDDQSRDLLSGLRAMLGVYGSDTETRTSAETTELDVRRCGIFDYREQAAQRGVTLTLDRPCEFCVDLHQRTAAHLGISADVELAERGCRWTVPVPSATRGREGATG</sequence>
<dbReference type="Proteomes" id="UP000031774">
    <property type="component" value="Chromosome"/>
</dbReference>
<gene>
    <name evidence="1" type="ORF">SVTN_17965</name>
</gene>
<dbReference type="AlphaFoldDB" id="A0A0B5HVE5"/>
<dbReference type="KEGG" id="svt:SVTN_17965"/>
<organism evidence="1 2">
    <name type="scientific">Streptomyces vietnamensis</name>
    <dbReference type="NCBI Taxonomy" id="362257"/>
    <lineage>
        <taxon>Bacteria</taxon>
        <taxon>Bacillati</taxon>
        <taxon>Actinomycetota</taxon>
        <taxon>Actinomycetes</taxon>
        <taxon>Kitasatosporales</taxon>
        <taxon>Streptomycetaceae</taxon>
        <taxon>Streptomyces</taxon>
    </lineage>
</organism>
<name>A0A0B5HVE5_9ACTN</name>